<gene>
    <name evidence="8" type="ORF">JKF63_03812</name>
</gene>
<dbReference type="GO" id="GO:0046872">
    <property type="term" value="F:metal ion binding"/>
    <property type="evidence" value="ECO:0007669"/>
    <property type="project" value="UniProtKB-KW"/>
</dbReference>
<comment type="catalytic activity">
    <reaction evidence="7">
        <text>Preference for hydrophobic residues at P1 and P1' and basic residues at P2' and P3'. A model nonapeptide is cleaved at -Ala-Tyr-|-Leu-Lys-Lys-.</text>
        <dbReference type="EC" id="3.4.24.36"/>
    </reaction>
</comment>
<dbReference type="AlphaFoldDB" id="A0A836ILV4"/>
<evidence type="ECO:0000313" key="8">
    <source>
        <dbReference type="EMBL" id="KAG5497548.1"/>
    </source>
</evidence>
<dbReference type="GeneID" id="94289887"/>
<evidence type="ECO:0000256" key="1">
    <source>
        <dbReference type="ARBA" id="ARBA00005860"/>
    </source>
</evidence>
<comment type="similarity">
    <text evidence="1 7">Belongs to the peptidase M8 family.</text>
</comment>
<sequence>MQQRVLQSVAQDQHGGRVTHSAAGLTYAAVASHPAVEHDPVNYARLDITPHSLDPSAERGELRITVSAEGLTDPAYRCAYIGQQVNNHNGTNVRCTAAAILPDTQWDIFVNSIFPEAVQLHTGPAEGEAGARHLEGHCNDRQGLQYP</sequence>
<proteinExistence type="inferred from homology"/>
<dbReference type="Pfam" id="PF01457">
    <property type="entry name" value="Peptidase_M8"/>
    <property type="match status" value="1"/>
</dbReference>
<keyword evidence="9" id="KW-1185">Reference proteome</keyword>
<evidence type="ECO:0000256" key="4">
    <source>
        <dbReference type="ARBA" id="ARBA00022801"/>
    </source>
</evidence>
<keyword evidence="4 7" id="KW-0378">Hydrolase</keyword>
<dbReference type="InterPro" id="IPR001577">
    <property type="entry name" value="Peptidase_M8"/>
</dbReference>
<dbReference type="GO" id="GO:0006508">
    <property type="term" value="P:proteolysis"/>
    <property type="evidence" value="ECO:0007669"/>
    <property type="project" value="UniProtKB-KW"/>
</dbReference>
<dbReference type="RefSeq" id="XP_067755016.1">
    <property type="nucleotide sequence ID" value="XM_067899810.1"/>
</dbReference>
<evidence type="ECO:0000256" key="6">
    <source>
        <dbReference type="ARBA" id="ARBA00023049"/>
    </source>
</evidence>
<organism evidence="8 9">
    <name type="scientific">Porcisia hertigi</name>
    <dbReference type="NCBI Taxonomy" id="2761500"/>
    <lineage>
        <taxon>Eukaryota</taxon>
        <taxon>Discoba</taxon>
        <taxon>Euglenozoa</taxon>
        <taxon>Kinetoplastea</taxon>
        <taxon>Metakinetoplastina</taxon>
        <taxon>Trypanosomatida</taxon>
        <taxon>Trypanosomatidae</taxon>
        <taxon>Leishmaniinae</taxon>
        <taxon>Porcisia</taxon>
    </lineage>
</organism>
<dbReference type="KEGG" id="phet:94289887"/>
<dbReference type="EC" id="3.4.24.36" evidence="7"/>
<comment type="caution">
    <text evidence="8">The sequence shown here is derived from an EMBL/GenBank/DDBJ whole genome shotgun (WGS) entry which is preliminary data.</text>
</comment>
<dbReference type="Gene3D" id="3.10.170.20">
    <property type="match status" value="1"/>
</dbReference>
<evidence type="ECO:0000256" key="2">
    <source>
        <dbReference type="ARBA" id="ARBA00022670"/>
    </source>
</evidence>
<dbReference type="SUPFAM" id="SSF55486">
    <property type="entry name" value="Metalloproteases ('zincins'), catalytic domain"/>
    <property type="match status" value="1"/>
</dbReference>
<evidence type="ECO:0000256" key="7">
    <source>
        <dbReference type="RuleBase" id="RU366077"/>
    </source>
</evidence>
<protein>
    <recommendedName>
        <fullName evidence="7">Leishmanolysin</fullName>
        <ecNumber evidence="7">3.4.24.36</ecNumber>
    </recommendedName>
</protein>
<dbReference type="GO" id="GO:0007155">
    <property type="term" value="P:cell adhesion"/>
    <property type="evidence" value="ECO:0007669"/>
    <property type="project" value="InterPro"/>
</dbReference>
<reference evidence="8 9" key="1">
    <citation type="submission" date="2021-02" db="EMBL/GenBank/DDBJ databases">
        <title>Porcisia hertigi Genome sequencing and assembly.</title>
        <authorList>
            <person name="Almutairi H."/>
            <person name="Gatherer D."/>
        </authorList>
    </citation>
    <scope>NUCLEOTIDE SEQUENCE [LARGE SCALE GENOMIC DNA]</scope>
    <source>
        <strain evidence="8 9">C119</strain>
    </source>
</reference>
<accession>A0A836ILV4</accession>
<name>A0A836ILV4_9TRYP</name>
<evidence type="ECO:0000256" key="5">
    <source>
        <dbReference type="ARBA" id="ARBA00022833"/>
    </source>
</evidence>
<dbReference type="GO" id="GO:0004222">
    <property type="term" value="F:metalloendopeptidase activity"/>
    <property type="evidence" value="ECO:0007669"/>
    <property type="project" value="UniProtKB-UniRule"/>
</dbReference>
<comment type="cofactor">
    <cofactor evidence="7">
        <name>Zn(2+)</name>
        <dbReference type="ChEBI" id="CHEBI:29105"/>
    </cofactor>
    <text evidence="7">Binds 1 zinc ion per subunit.</text>
</comment>
<evidence type="ECO:0000256" key="3">
    <source>
        <dbReference type="ARBA" id="ARBA00022723"/>
    </source>
</evidence>
<evidence type="ECO:0000313" key="9">
    <source>
        <dbReference type="Proteomes" id="UP000674318"/>
    </source>
</evidence>
<keyword evidence="2 7" id="KW-0645">Protease</keyword>
<dbReference type="GO" id="GO:0016020">
    <property type="term" value="C:membrane"/>
    <property type="evidence" value="ECO:0007669"/>
    <property type="project" value="InterPro"/>
</dbReference>
<keyword evidence="5 7" id="KW-0862">Zinc</keyword>
<keyword evidence="6 7" id="KW-0482">Metalloprotease</keyword>
<keyword evidence="3 7" id="KW-0479">Metal-binding</keyword>
<dbReference type="EMBL" id="JAFJZO010000031">
    <property type="protein sequence ID" value="KAG5497548.1"/>
    <property type="molecule type" value="Genomic_DNA"/>
</dbReference>
<dbReference type="Proteomes" id="UP000674318">
    <property type="component" value="Unassembled WGS sequence"/>
</dbReference>